<dbReference type="InterPro" id="IPR008966">
    <property type="entry name" value="Adhesion_dom_sf"/>
</dbReference>
<protein>
    <submittedName>
        <fullName evidence="2">MrfF</fullName>
    </submittedName>
</protein>
<dbReference type="InterPro" id="IPR036937">
    <property type="entry name" value="Adhesion_dom_fimbrial_sf"/>
</dbReference>
<sequence>MKINIRLFGIALCARGGVVNADNNVHFTGALISEPCEINGNQQINVDFGDNVITTDVSAGLVTKDITYTLDCSNAGSTSNLSMEISGTIVDFDQYGGSLETSIPELAIKLKHDGADFPLNKSLPFTAGSQPVLSALLIQEPGSHLPTGQFSASATMTVDYP</sequence>
<dbReference type="SUPFAM" id="SSF49401">
    <property type="entry name" value="Bacterial adhesins"/>
    <property type="match status" value="1"/>
</dbReference>
<comment type="caution">
    <text evidence="2">The sequence shown here is derived from an EMBL/GenBank/DDBJ whole genome shotgun (WGS) entry which is preliminary data.</text>
</comment>
<feature type="domain" description="Fimbrial-type adhesion" evidence="1">
    <location>
        <begin position="26"/>
        <end position="160"/>
    </location>
</feature>
<accession>A0ABY2PYM4</accession>
<dbReference type="InterPro" id="IPR050263">
    <property type="entry name" value="Bact_Fimbrial_Adh_Pro"/>
</dbReference>
<keyword evidence="3" id="KW-1185">Reference proteome</keyword>
<dbReference type="Pfam" id="PF00419">
    <property type="entry name" value="Fimbrial"/>
    <property type="match status" value="1"/>
</dbReference>
<name>A0ABY2PYM4_9ENTR</name>
<dbReference type="Gene3D" id="2.60.40.1090">
    <property type="entry name" value="Fimbrial-type adhesion domain"/>
    <property type="match status" value="1"/>
</dbReference>
<evidence type="ECO:0000313" key="3">
    <source>
        <dbReference type="Proteomes" id="UP000306790"/>
    </source>
</evidence>
<dbReference type="PANTHER" id="PTHR33420:SF34">
    <property type="entry name" value="MINOR FIMBRIAL SUBUNIT"/>
    <property type="match status" value="1"/>
</dbReference>
<proteinExistence type="predicted"/>
<evidence type="ECO:0000313" key="2">
    <source>
        <dbReference type="EMBL" id="THE39634.1"/>
    </source>
</evidence>
<dbReference type="Proteomes" id="UP000306790">
    <property type="component" value="Unassembled WGS sequence"/>
</dbReference>
<dbReference type="InterPro" id="IPR000259">
    <property type="entry name" value="Adhesion_dom_fimbrial"/>
</dbReference>
<evidence type="ECO:0000259" key="1">
    <source>
        <dbReference type="Pfam" id="PF00419"/>
    </source>
</evidence>
<gene>
    <name evidence="2" type="ORF">DJ535_09205</name>
</gene>
<reference evidence="2 3" key="1">
    <citation type="submission" date="2018-05" db="EMBL/GenBank/DDBJ databases">
        <title>Isolation and genomic analyses of lactose-positive bacteria from faecal samples of preterm neonates.</title>
        <authorList>
            <person name="Chen Y."/>
            <person name="Brook T.C."/>
            <person name="O'Neill I."/>
            <person name="Soe C.Z."/>
            <person name="Hall L.J."/>
            <person name="Hoyles L."/>
        </authorList>
    </citation>
    <scope>NUCLEOTIDE SEQUENCE [LARGE SCALE GENOMIC DNA]</scope>
    <source>
        <strain evidence="2 3">P080C CL</strain>
    </source>
</reference>
<dbReference type="PANTHER" id="PTHR33420">
    <property type="entry name" value="FIMBRIAL SUBUNIT ELFA-RELATED"/>
    <property type="match status" value="1"/>
</dbReference>
<dbReference type="EMBL" id="QFVP01000004">
    <property type="protein sequence ID" value="THE39634.1"/>
    <property type="molecule type" value="Genomic_DNA"/>
</dbReference>
<organism evidence="2 3">
    <name type="scientific">Citrobacter murliniae</name>
    <dbReference type="NCBI Taxonomy" id="67829"/>
    <lineage>
        <taxon>Bacteria</taxon>
        <taxon>Pseudomonadati</taxon>
        <taxon>Pseudomonadota</taxon>
        <taxon>Gammaproteobacteria</taxon>
        <taxon>Enterobacterales</taxon>
        <taxon>Enterobacteriaceae</taxon>
        <taxon>Citrobacter</taxon>
        <taxon>Citrobacter freundii complex</taxon>
    </lineage>
</organism>